<evidence type="ECO:0000256" key="1">
    <source>
        <dbReference type="SAM" id="Phobius"/>
    </source>
</evidence>
<sequence precursor="true">MASIPLAACCLAGAALMQPPRPMIRIRAAALGNRNPAWIPATVAVVAIAAFAFDKAGVVIAAALAAATAVHMVNSRRKDRDAAAGTRAAADYIGHLAESVGAGATFTDAARRAADRLSNDTSSIRRDALNIANASASGSAVPELITPELKRVASLWALSATRGIPVKGLLANARDEIDHAVRHRTATDAALAGPKTTATVLSLLPLAGIAMGSAMGANPIDYLTGSGIGAVLLVVGTALVCAGVLVSHEIIRRAAA</sequence>
<dbReference type="KEGG" id="cgv:CGLAU_00890"/>
<dbReference type="PANTHER" id="PTHR35007">
    <property type="entry name" value="INTEGRAL MEMBRANE PROTEIN-RELATED"/>
    <property type="match status" value="1"/>
</dbReference>
<accession>A0A1Q2HTL4</accession>
<keyword evidence="1" id="KW-0812">Transmembrane</keyword>
<dbReference type="PANTHER" id="PTHR35007:SF4">
    <property type="entry name" value="CONSERVED TRANSMEMBRANE PROTEIN-RELATED"/>
    <property type="match status" value="1"/>
</dbReference>
<evidence type="ECO:0000313" key="2">
    <source>
        <dbReference type="EMBL" id="AQQ14172.1"/>
    </source>
</evidence>
<feature type="transmembrane region" description="Helical" evidence="1">
    <location>
        <begin position="198"/>
        <end position="217"/>
    </location>
</feature>
<feature type="transmembrane region" description="Helical" evidence="1">
    <location>
        <begin position="223"/>
        <end position="246"/>
    </location>
</feature>
<gene>
    <name evidence="2" type="ORF">CGLAU_00890</name>
</gene>
<proteinExistence type="predicted"/>
<keyword evidence="3" id="KW-1185">Reference proteome</keyword>
<organism evidence="2 3">
    <name type="scientific">Corynebacterium glaucum</name>
    <dbReference type="NCBI Taxonomy" id="187491"/>
    <lineage>
        <taxon>Bacteria</taxon>
        <taxon>Bacillati</taxon>
        <taxon>Actinomycetota</taxon>
        <taxon>Actinomycetes</taxon>
        <taxon>Mycobacteriales</taxon>
        <taxon>Corynebacteriaceae</taxon>
        <taxon>Corynebacterium</taxon>
    </lineage>
</organism>
<dbReference type="AlphaFoldDB" id="A0A1Q2HTL4"/>
<protein>
    <submittedName>
        <fullName evidence="2">Uncharacterized protein</fullName>
    </submittedName>
</protein>
<dbReference type="Proteomes" id="UP000217209">
    <property type="component" value="Chromosome"/>
</dbReference>
<dbReference type="EMBL" id="CP019688">
    <property type="protein sequence ID" value="AQQ14172.1"/>
    <property type="molecule type" value="Genomic_DNA"/>
</dbReference>
<feature type="transmembrane region" description="Helical" evidence="1">
    <location>
        <begin position="38"/>
        <end position="70"/>
    </location>
</feature>
<reference evidence="2 3" key="1">
    <citation type="submission" date="2016-12" db="EMBL/GenBank/DDBJ databases">
        <authorList>
            <person name="Song W.-J."/>
            <person name="Kurnit D.M."/>
        </authorList>
    </citation>
    <scope>NUCLEOTIDE SEQUENCE [LARGE SCALE GENOMIC DNA]</scope>
    <source>
        <strain evidence="2 3">DSM 30827</strain>
    </source>
</reference>
<name>A0A1Q2HTL4_9CORY</name>
<evidence type="ECO:0000313" key="3">
    <source>
        <dbReference type="Proteomes" id="UP000217209"/>
    </source>
</evidence>
<keyword evidence="1" id="KW-0472">Membrane</keyword>
<dbReference type="RefSeq" id="WP_095659063.1">
    <property type="nucleotide sequence ID" value="NZ_BAAAKB010000015.1"/>
</dbReference>
<dbReference type="OrthoDB" id="4421971at2"/>
<keyword evidence="1" id="KW-1133">Transmembrane helix</keyword>